<dbReference type="OrthoDB" id="294251at2759"/>
<dbReference type="PANTHER" id="PTHR47219">
    <property type="entry name" value="RAB GTPASE-ACTIVATING PROTEIN 1-LIKE"/>
    <property type="match status" value="1"/>
</dbReference>
<sequence>MLGEYEPVAPYDFAGDEAAVTAKYQRGSKLVASVFNKYHNGSHRIVDATVIAALMREEDALFGLQCLVEQGPAAICRERKESEVRTIASQTTKAVQGLATGIESVGLMHVGSWIPTLCGGLLGTPNTIMRNWDNLGEKSTLTAMQEYLELLEKLLPGWDDQPMFPVALSDHFWKDDAAATACAACHVDFSLQRRRHHCRMCFDIFCHGCSPHVVELQLSPGAPARPLRVCTPCKAAIDNDKRLMEVRRLVQENRDLKARIQSIAHDTDTRVHAQMAVAATLRTNAIAQGCNMTAVDKSIQDKCRDDDPGAAVLDLHIKTPPAHKFRPSESVEASEQLRVANRQLVLCLKVAETRAKKALERVDATTAVLQEAIQNQRKPWRPIARLVVPFLTIVDLKRLAQSARPFQAYIATHDLERSSCYRRAFPHHFRPQFWMWRTCCDADTHKYICDLADALSSHLGHPSDSDDALHWSSIMLKSSATWSEAYSLVVAKCGADGTLEHDKQILADVQRTFGRSSLRKQTRKLALHAAQDDVDAKKVALARVLRAFTATHSTLGYCQGMNFLAAFLLTNVHWNEAQAFWLLTAVAVSPQYQLMELYRPGVPLLNLRFYQLQALVQQLLPDLHAHFEAHDFHVSMCASGWFMTLFTNCDTLPADAVVRVLDCFLVYGWKCIFQVALALLQFLQPDLLQVDFEAIVDVFYTLDDNALILHPEYLIHAAHAMPVTDQMLNELQAAYELEFPGTLGSLRPYATTPSAVQVAGKAAATPTRRTRLLPSLLTALSLSNSSPTAVDDDVGMLDVNCKIS</sequence>
<dbReference type="SUPFAM" id="SSF57903">
    <property type="entry name" value="FYVE/PHD zinc finger"/>
    <property type="match status" value="1"/>
</dbReference>
<dbReference type="Gene3D" id="3.30.40.10">
    <property type="entry name" value="Zinc/RING finger domain, C3HC4 (zinc finger)"/>
    <property type="match status" value="1"/>
</dbReference>
<dbReference type="Gene3D" id="1.10.8.270">
    <property type="entry name" value="putative rabgap domain of human tbc1 domain family member 14 like domains"/>
    <property type="match status" value="1"/>
</dbReference>
<dbReference type="SMART" id="SM00164">
    <property type="entry name" value="TBC"/>
    <property type="match status" value="1"/>
</dbReference>
<dbReference type="eggNOG" id="KOG4381">
    <property type="taxonomic scope" value="Eukaryota"/>
</dbReference>
<keyword evidence="1" id="KW-0479">Metal-binding</keyword>
<gene>
    <name evidence="7" type="ORF">H310_12135</name>
</gene>
<dbReference type="InterPro" id="IPR011011">
    <property type="entry name" value="Znf_FYVE_PHD"/>
</dbReference>
<protein>
    <recommendedName>
        <fullName evidence="8">FYVE-type domain-containing protein</fullName>
    </recommendedName>
</protein>
<evidence type="ECO:0000256" key="1">
    <source>
        <dbReference type="ARBA" id="ARBA00022723"/>
    </source>
</evidence>
<dbReference type="GO" id="GO:0005096">
    <property type="term" value="F:GTPase activator activity"/>
    <property type="evidence" value="ECO:0007669"/>
    <property type="project" value="TreeGrafter"/>
</dbReference>
<dbReference type="SUPFAM" id="SSF47923">
    <property type="entry name" value="Ypt/Rab-GAP domain of gyp1p"/>
    <property type="match status" value="2"/>
</dbReference>
<dbReference type="InterPro" id="IPR035969">
    <property type="entry name" value="Rab-GAP_TBC_sf"/>
</dbReference>
<dbReference type="Pfam" id="PF00566">
    <property type="entry name" value="RabGAP-TBC"/>
    <property type="match status" value="1"/>
</dbReference>
<evidence type="ECO:0000256" key="4">
    <source>
        <dbReference type="PROSITE-ProRule" id="PRU00091"/>
    </source>
</evidence>
<dbReference type="GeneID" id="20089185"/>
<accession>A0A024TKI2</accession>
<evidence type="ECO:0000256" key="2">
    <source>
        <dbReference type="ARBA" id="ARBA00022771"/>
    </source>
</evidence>
<dbReference type="GO" id="GO:0031267">
    <property type="term" value="F:small GTPase binding"/>
    <property type="evidence" value="ECO:0007669"/>
    <property type="project" value="TreeGrafter"/>
</dbReference>
<organism evidence="7">
    <name type="scientific">Aphanomyces invadans</name>
    <dbReference type="NCBI Taxonomy" id="157072"/>
    <lineage>
        <taxon>Eukaryota</taxon>
        <taxon>Sar</taxon>
        <taxon>Stramenopiles</taxon>
        <taxon>Oomycota</taxon>
        <taxon>Saprolegniomycetes</taxon>
        <taxon>Saprolegniales</taxon>
        <taxon>Verrucalvaceae</taxon>
        <taxon>Aphanomyces</taxon>
    </lineage>
</organism>
<dbReference type="GO" id="GO:0008270">
    <property type="term" value="F:zinc ion binding"/>
    <property type="evidence" value="ECO:0007669"/>
    <property type="project" value="UniProtKB-KW"/>
</dbReference>
<dbReference type="RefSeq" id="XP_008877333.1">
    <property type="nucleotide sequence ID" value="XM_008879111.1"/>
</dbReference>
<dbReference type="PANTHER" id="PTHR47219:SF9">
    <property type="entry name" value="GTPASE ACTIVATING PROTEIN AND CENTROSOME-ASSOCIATED, ISOFORM B"/>
    <property type="match status" value="1"/>
</dbReference>
<dbReference type="InterPro" id="IPR050302">
    <property type="entry name" value="Rab_GAP_TBC_domain"/>
</dbReference>
<proteinExistence type="predicted"/>
<dbReference type="InterPro" id="IPR017455">
    <property type="entry name" value="Znf_FYVE-rel"/>
</dbReference>
<dbReference type="PROSITE" id="PS50178">
    <property type="entry name" value="ZF_FYVE"/>
    <property type="match status" value="1"/>
</dbReference>
<reference evidence="7" key="1">
    <citation type="submission" date="2013-12" db="EMBL/GenBank/DDBJ databases">
        <title>The Genome Sequence of Aphanomyces invadans NJM9701.</title>
        <authorList>
            <consortium name="The Broad Institute Genomics Platform"/>
            <person name="Russ C."/>
            <person name="Tyler B."/>
            <person name="van West P."/>
            <person name="Dieguez-Uribeondo J."/>
            <person name="Young S.K."/>
            <person name="Zeng Q."/>
            <person name="Gargeya S."/>
            <person name="Fitzgerald M."/>
            <person name="Abouelleil A."/>
            <person name="Alvarado L."/>
            <person name="Chapman S.B."/>
            <person name="Gainer-Dewar J."/>
            <person name="Goldberg J."/>
            <person name="Griggs A."/>
            <person name="Gujja S."/>
            <person name="Hansen M."/>
            <person name="Howarth C."/>
            <person name="Imamovic A."/>
            <person name="Ireland A."/>
            <person name="Larimer J."/>
            <person name="McCowan C."/>
            <person name="Murphy C."/>
            <person name="Pearson M."/>
            <person name="Poon T.W."/>
            <person name="Priest M."/>
            <person name="Roberts A."/>
            <person name="Saif S."/>
            <person name="Shea T."/>
            <person name="Sykes S."/>
            <person name="Wortman J."/>
            <person name="Nusbaum C."/>
            <person name="Birren B."/>
        </authorList>
    </citation>
    <scope>NUCLEOTIDE SEQUENCE [LARGE SCALE GENOMIC DNA]</scope>
    <source>
        <strain evidence="7">NJM9701</strain>
    </source>
</reference>
<name>A0A024TKI2_9STRA</name>
<evidence type="ECO:0000259" key="6">
    <source>
        <dbReference type="PROSITE" id="PS50178"/>
    </source>
</evidence>
<evidence type="ECO:0000313" key="7">
    <source>
        <dbReference type="EMBL" id="ETV94126.1"/>
    </source>
</evidence>
<evidence type="ECO:0008006" key="8">
    <source>
        <dbReference type="Google" id="ProtNLM"/>
    </source>
</evidence>
<dbReference type="InterPro" id="IPR000306">
    <property type="entry name" value="Znf_FYVE"/>
</dbReference>
<keyword evidence="2 4" id="KW-0863">Zinc-finger</keyword>
<evidence type="ECO:0000259" key="5">
    <source>
        <dbReference type="PROSITE" id="PS50086"/>
    </source>
</evidence>
<evidence type="ECO:0000256" key="3">
    <source>
        <dbReference type="ARBA" id="ARBA00022833"/>
    </source>
</evidence>
<dbReference type="eggNOG" id="KOG4436">
    <property type="taxonomic scope" value="Eukaryota"/>
</dbReference>
<dbReference type="Gene3D" id="1.10.472.80">
    <property type="entry name" value="Ypt/Rab-GAP domain of gyp1p, domain 3"/>
    <property type="match status" value="1"/>
</dbReference>
<dbReference type="SMART" id="SM00064">
    <property type="entry name" value="FYVE"/>
    <property type="match status" value="1"/>
</dbReference>
<dbReference type="InterPro" id="IPR013083">
    <property type="entry name" value="Znf_RING/FYVE/PHD"/>
</dbReference>
<feature type="domain" description="FYVE-type" evidence="6">
    <location>
        <begin position="176"/>
        <end position="238"/>
    </location>
</feature>
<dbReference type="Pfam" id="PF01363">
    <property type="entry name" value="FYVE"/>
    <property type="match status" value="1"/>
</dbReference>
<dbReference type="EMBL" id="KI913987">
    <property type="protein sequence ID" value="ETV94126.1"/>
    <property type="molecule type" value="Genomic_DNA"/>
</dbReference>
<dbReference type="VEuPathDB" id="FungiDB:H310_12135"/>
<feature type="domain" description="Rab-GAP TBC" evidence="5">
    <location>
        <begin position="424"/>
        <end position="668"/>
    </location>
</feature>
<dbReference type="AlphaFoldDB" id="A0A024TKI2"/>
<keyword evidence="3" id="KW-0862">Zinc</keyword>
<dbReference type="InterPro" id="IPR000195">
    <property type="entry name" value="Rab-GAP-TBC_dom"/>
</dbReference>
<dbReference type="STRING" id="157072.A0A024TKI2"/>
<dbReference type="PROSITE" id="PS50086">
    <property type="entry name" value="TBC_RABGAP"/>
    <property type="match status" value="1"/>
</dbReference>